<evidence type="ECO:0000259" key="2">
    <source>
        <dbReference type="Pfam" id="PF06468"/>
    </source>
</evidence>
<evidence type="ECO:0000313" key="4">
    <source>
        <dbReference type="Proteomes" id="UP000565262"/>
    </source>
</evidence>
<comment type="caution">
    <text evidence="3">The sequence shown here is derived from an EMBL/GenBank/DDBJ whole genome shotgun (WGS) entry which is preliminary data.</text>
</comment>
<dbReference type="EMBL" id="JACJFM010000012">
    <property type="protein sequence ID" value="MBB1487107.1"/>
    <property type="molecule type" value="Genomic_DNA"/>
</dbReference>
<gene>
    <name evidence="3" type="ORF">H4O21_10840</name>
</gene>
<keyword evidence="1" id="KW-0732">Signal</keyword>
<reference evidence="3 4" key="1">
    <citation type="submission" date="2020-08" db="EMBL/GenBank/DDBJ databases">
        <title>Oceanospirillum sp. nov. isolated from marine sediment.</title>
        <authorList>
            <person name="Ji X."/>
        </authorList>
    </citation>
    <scope>NUCLEOTIDE SEQUENCE [LARGE SCALE GENOMIC DNA]</scope>
    <source>
        <strain evidence="3 4">D5</strain>
    </source>
</reference>
<feature type="chain" id="PRO_5032876016" evidence="1">
    <location>
        <begin position="30"/>
        <end position="242"/>
    </location>
</feature>
<dbReference type="RefSeq" id="WP_182808893.1">
    <property type="nucleotide sequence ID" value="NZ_JACJFM010000012.1"/>
</dbReference>
<proteinExistence type="predicted"/>
<protein>
    <submittedName>
        <fullName evidence="3">Spondin domain-containing protein</fullName>
    </submittedName>
</protein>
<dbReference type="Pfam" id="PF06468">
    <property type="entry name" value="Spond_N"/>
    <property type="match status" value="1"/>
</dbReference>
<feature type="domain" description="Spondin" evidence="2">
    <location>
        <begin position="44"/>
        <end position="164"/>
    </location>
</feature>
<dbReference type="NCBIfam" id="NF038123">
    <property type="entry name" value="NF038123_dom"/>
    <property type="match status" value="1"/>
</dbReference>
<evidence type="ECO:0000313" key="3">
    <source>
        <dbReference type="EMBL" id="MBB1487107.1"/>
    </source>
</evidence>
<keyword evidence="4" id="KW-1185">Reference proteome</keyword>
<dbReference type="AlphaFoldDB" id="A0A839IRP0"/>
<name>A0A839IRP0_9GAMM</name>
<sequence length="242" mass="24316">MNHFFRPATLLRSTLLGTAILGASLQAGAADLTVSITNLTRGVYFTPVLAGAHNPANALFSAGEAASANLQAMAEGGDIAGLSADLSAAGAVVVENPAGGMLQPGMSTSFSLNTDANAANTHLSLVAMMLPTNDGFVALNNMAIPATPGTYTYDLNAYDAGTEANDEIRGGGAPGTPGFPAPGPIDTSAGNNGTGVASNAEGYVHIHRNVLGDTDASGGVSDIDSVVHRWLNPVARVVITVN</sequence>
<dbReference type="InterPro" id="IPR038678">
    <property type="entry name" value="Spondin_N_sf"/>
</dbReference>
<dbReference type="InterPro" id="IPR009465">
    <property type="entry name" value="Spondin_N"/>
</dbReference>
<feature type="signal peptide" evidence="1">
    <location>
        <begin position="1"/>
        <end position="29"/>
    </location>
</feature>
<accession>A0A839IRP0</accession>
<evidence type="ECO:0000256" key="1">
    <source>
        <dbReference type="SAM" id="SignalP"/>
    </source>
</evidence>
<dbReference type="Gene3D" id="2.60.40.2130">
    <property type="entry name" value="F-spondin domain"/>
    <property type="match status" value="1"/>
</dbReference>
<organism evidence="3 4">
    <name type="scientific">Oceanospirillum sediminis</name>
    <dbReference type="NCBI Taxonomy" id="2760088"/>
    <lineage>
        <taxon>Bacteria</taxon>
        <taxon>Pseudomonadati</taxon>
        <taxon>Pseudomonadota</taxon>
        <taxon>Gammaproteobacteria</taxon>
        <taxon>Oceanospirillales</taxon>
        <taxon>Oceanospirillaceae</taxon>
        <taxon>Oceanospirillum</taxon>
    </lineage>
</organism>
<dbReference type="Proteomes" id="UP000565262">
    <property type="component" value="Unassembled WGS sequence"/>
</dbReference>